<accession>A0A4V2MHV1</accession>
<gene>
    <name evidence="1" type="ORF">EZ428_19590</name>
</gene>
<dbReference type="AlphaFoldDB" id="A0A4V2MHV1"/>
<organism evidence="1 2">
    <name type="scientific">Pedobacter frigiditerrae</name>
    <dbReference type="NCBI Taxonomy" id="2530452"/>
    <lineage>
        <taxon>Bacteria</taxon>
        <taxon>Pseudomonadati</taxon>
        <taxon>Bacteroidota</taxon>
        <taxon>Sphingobacteriia</taxon>
        <taxon>Sphingobacteriales</taxon>
        <taxon>Sphingobacteriaceae</taxon>
        <taxon>Pedobacter</taxon>
    </lineage>
</organism>
<dbReference type="SUPFAM" id="SSF48208">
    <property type="entry name" value="Six-hairpin glycosidases"/>
    <property type="match status" value="1"/>
</dbReference>
<proteinExistence type="predicted"/>
<dbReference type="Pfam" id="PF03663">
    <property type="entry name" value="Glyco_hydro_76"/>
    <property type="match status" value="1"/>
</dbReference>
<dbReference type="EMBL" id="SJSK01000006">
    <property type="protein sequence ID" value="TCC87936.1"/>
    <property type="molecule type" value="Genomic_DNA"/>
</dbReference>
<reference evidence="1 2" key="1">
    <citation type="submission" date="2019-02" db="EMBL/GenBank/DDBJ databases">
        <title>Pedobacter sp. RP-1-13 sp. nov., isolated from Arctic soil.</title>
        <authorList>
            <person name="Dahal R.H."/>
        </authorList>
    </citation>
    <scope>NUCLEOTIDE SEQUENCE [LARGE SCALE GENOMIC DNA]</scope>
    <source>
        <strain evidence="1 2">RP-1-13</strain>
    </source>
</reference>
<sequence>MNEQLQTPDGLFYDAIKSPSLKLAKYIYSYNSGTMLQANVILHQLTKQEKYIMEAKRTADAAERYFFKEGKFVDNYWFSAVLFRGFIS</sequence>
<dbReference type="InterPro" id="IPR008928">
    <property type="entry name" value="6-hairpin_glycosidase_sf"/>
</dbReference>
<dbReference type="Gene3D" id="1.50.10.20">
    <property type="match status" value="1"/>
</dbReference>
<name>A0A4V2MHV1_9SPHI</name>
<evidence type="ECO:0000313" key="1">
    <source>
        <dbReference type="EMBL" id="TCC87936.1"/>
    </source>
</evidence>
<dbReference type="InterPro" id="IPR005198">
    <property type="entry name" value="Glyco_hydro_76"/>
</dbReference>
<dbReference type="OrthoDB" id="2505409at2"/>
<dbReference type="RefSeq" id="WP_131554900.1">
    <property type="nucleotide sequence ID" value="NZ_SJSK01000006.1"/>
</dbReference>
<evidence type="ECO:0000313" key="2">
    <source>
        <dbReference type="Proteomes" id="UP000292884"/>
    </source>
</evidence>
<dbReference type="Proteomes" id="UP000292884">
    <property type="component" value="Unassembled WGS sequence"/>
</dbReference>
<keyword evidence="2" id="KW-1185">Reference proteome</keyword>
<comment type="caution">
    <text evidence="1">The sequence shown here is derived from an EMBL/GenBank/DDBJ whole genome shotgun (WGS) entry which is preliminary data.</text>
</comment>
<dbReference type="GO" id="GO:0005975">
    <property type="term" value="P:carbohydrate metabolic process"/>
    <property type="evidence" value="ECO:0007669"/>
    <property type="project" value="InterPro"/>
</dbReference>
<protein>
    <submittedName>
        <fullName evidence="1">Uncharacterized protein</fullName>
    </submittedName>
</protein>